<dbReference type="PROSITE" id="PS00108">
    <property type="entry name" value="PROTEIN_KINASE_ST"/>
    <property type="match status" value="1"/>
</dbReference>
<organism evidence="6">
    <name type="scientific">Compsopogon caeruleus</name>
    <dbReference type="NCBI Taxonomy" id="31354"/>
    <lineage>
        <taxon>Eukaryota</taxon>
        <taxon>Rhodophyta</taxon>
        <taxon>Compsopogonophyceae</taxon>
        <taxon>Compsopogonales</taxon>
        <taxon>Compsopogonaceae</taxon>
        <taxon>Compsopogon</taxon>
    </lineage>
</organism>
<dbReference type="PANTHER" id="PTHR24347">
    <property type="entry name" value="SERINE/THREONINE-PROTEIN KINASE"/>
    <property type="match status" value="1"/>
</dbReference>
<keyword evidence="4" id="KW-0418">Kinase</keyword>
<keyword evidence="4" id="KW-0808">Transferase</keyword>
<dbReference type="GO" id="GO:0005524">
    <property type="term" value="F:ATP binding"/>
    <property type="evidence" value="ECO:0007669"/>
    <property type="project" value="UniProtKB-UniRule"/>
</dbReference>
<dbReference type="SUPFAM" id="SSF56112">
    <property type="entry name" value="Protein kinase-like (PK-like)"/>
    <property type="match status" value="1"/>
</dbReference>
<dbReference type="FunFam" id="1.10.510.10:FF:000571">
    <property type="entry name" value="Maternal embryonic leucine zipper kinase"/>
    <property type="match status" value="1"/>
</dbReference>
<dbReference type="PROSITE" id="PS50011">
    <property type="entry name" value="PROTEIN_KINASE_DOM"/>
    <property type="match status" value="1"/>
</dbReference>
<dbReference type="Gene3D" id="3.30.200.20">
    <property type="entry name" value="Phosphorylase Kinase, domain 1"/>
    <property type="match status" value="1"/>
</dbReference>
<dbReference type="InterPro" id="IPR011009">
    <property type="entry name" value="Kinase-like_dom_sf"/>
</dbReference>
<evidence type="ECO:0000313" key="6">
    <source>
        <dbReference type="EMBL" id="CAD9233989.1"/>
    </source>
</evidence>
<evidence type="ECO:0000256" key="4">
    <source>
        <dbReference type="RuleBase" id="RU000304"/>
    </source>
</evidence>
<dbReference type="PROSITE" id="PS00107">
    <property type="entry name" value="PROTEIN_KINASE_ATP"/>
    <property type="match status" value="1"/>
</dbReference>
<dbReference type="EMBL" id="HBGH01010903">
    <property type="protein sequence ID" value="CAD9233989.1"/>
    <property type="molecule type" value="Transcribed_RNA"/>
</dbReference>
<dbReference type="SMART" id="SM00220">
    <property type="entry name" value="S_TKc"/>
    <property type="match status" value="1"/>
</dbReference>
<dbReference type="AlphaFoldDB" id="A0A7S1XEB7"/>
<sequence length="325" mass="37362">MVREEEKLSVSEFLLSYGYELGEMIGTGAFGSVWKVWTKASRKEWAVKVIHLNRMNKKERSMIEDEVATLSSIRHPHVVEVKEVLRSRNVLVIVMEYLRGGDLFDRLSLRLMSEREAVDIAMQILSAIVYMHKRGIAHRDLKLENVVFASSSSSDKQVVKVIDFGYARQFKCDERTTQKCGTANYMSPQVISRTWYSPFAVDVWSVGVILYALVTGRFPFFGEDLKKMIEHSPPSFHEKQWREYSQEFKSILVRLLSKSEEGRPDAMHAAKMFEGLACQQLAPVQVRRPTRKGSDSSTKCKFEIPARTEDLQYISLQFANKLVMS</sequence>
<accession>A0A7S1XEB7</accession>
<gene>
    <name evidence="6" type="ORF">CCAE0312_LOCUS6077</name>
</gene>
<dbReference type="GO" id="GO:0004674">
    <property type="term" value="F:protein serine/threonine kinase activity"/>
    <property type="evidence" value="ECO:0007669"/>
    <property type="project" value="UniProtKB-KW"/>
</dbReference>
<feature type="binding site" evidence="3">
    <location>
        <position position="48"/>
    </location>
    <ligand>
        <name>ATP</name>
        <dbReference type="ChEBI" id="CHEBI:30616"/>
    </ligand>
</feature>
<dbReference type="InterPro" id="IPR000719">
    <property type="entry name" value="Prot_kinase_dom"/>
</dbReference>
<dbReference type="Gene3D" id="1.10.510.10">
    <property type="entry name" value="Transferase(Phosphotransferase) domain 1"/>
    <property type="match status" value="1"/>
</dbReference>
<dbReference type="InterPro" id="IPR017441">
    <property type="entry name" value="Protein_kinase_ATP_BS"/>
</dbReference>
<name>A0A7S1XEB7_9RHOD</name>
<keyword evidence="1 3" id="KW-0547">Nucleotide-binding</keyword>
<dbReference type="InterPro" id="IPR008271">
    <property type="entry name" value="Ser/Thr_kinase_AS"/>
</dbReference>
<dbReference type="Pfam" id="PF00069">
    <property type="entry name" value="Pkinase"/>
    <property type="match status" value="1"/>
</dbReference>
<evidence type="ECO:0000259" key="5">
    <source>
        <dbReference type="PROSITE" id="PS50011"/>
    </source>
</evidence>
<protein>
    <recommendedName>
        <fullName evidence="5">Protein kinase domain-containing protein</fullName>
    </recommendedName>
</protein>
<evidence type="ECO:0000256" key="2">
    <source>
        <dbReference type="ARBA" id="ARBA00022840"/>
    </source>
</evidence>
<evidence type="ECO:0000256" key="1">
    <source>
        <dbReference type="ARBA" id="ARBA00022741"/>
    </source>
</evidence>
<reference evidence="6" key="1">
    <citation type="submission" date="2021-01" db="EMBL/GenBank/DDBJ databases">
        <authorList>
            <person name="Corre E."/>
            <person name="Pelletier E."/>
            <person name="Niang G."/>
            <person name="Scheremetjew M."/>
            <person name="Finn R."/>
            <person name="Kale V."/>
            <person name="Holt S."/>
            <person name="Cochrane G."/>
            <person name="Meng A."/>
            <person name="Brown T."/>
            <person name="Cohen L."/>
        </authorList>
    </citation>
    <scope>NUCLEOTIDE SEQUENCE</scope>
    <source>
        <strain evidence="6">SAG 36.94</strain>
    </source>
</reference>
<evidence type="ECO:0000256" key="3">
    <source>
        <dbReference type="PROSITE-ProRule" id="PRU10141"/>
    </source>
</evidence>
<keyword evidence="2 3" id="KW-0067">ATP-binding</keyword>
<feature type="domain" description="Protein kinase" evidence="5">
    <location>
        <begin position="19"/>
        <end position="276"/>
    </location>
</feature>
<proteinExistence type="inferred from homology"/>
<keyword evidence="4" id="KW-0723">Serine/threonine-protein kinase</keyword>
<comment type="similarity">
    <text evidence="4">Belongs to the protein kinase superfamily.</text>
</comment>